<evidence type="ECO:0000313" key="3">
    <source>
        <dbReference type="Proteomes" id="UP000601223"/>
    </source>
</evidence>
<dbReference type="Gene3D" id="3.40.630.30">
    <property type="match status" value="1"/>
</dbReference>
<protein>
    <submittedName>
        <fullName evidence="2">Acetyltransferase</fullName>
    </submittedName>
</protein>
<name>A0A8J3JA65_9ACTN</name>
<sequence length="183" mass="20474">MRLVPWTPDDLARRMDDVLSVFGEAMSYQPPALAVRRGYISTHLQRPHFRAIATVSTAGHLLGFAYGYHSEPGQWWHDQVSAVLDGPARQRWLADCFEVVELHVRPSAQGHGLGEAQLRALLAMTPAATTLLSTPEADEQASRAWRLYRRTGFEDVSRHLLFPGDPRPFAVLGRSLPLPFPQP</sequence>
<dbReference type="Pfam" id="PF00583">
    <property type="entry name" value="Acetyltransf_1"/>
    <property type="match status" value="1"/>
</dbReference>
<dbReference type="AlphaFoldDB" id="A0A8J3JA65"/>
<accession>A0A8J3JA65</accession>
<comment type="caution">
    <text evidence="2">The sequence shown here is derived from an EMBL/GenBank/DDBJ whole genome shotgun (WGS) entry which is preliminary data.</text>
</comment>
<evidence type="ECO:0000259" key="1">
    <source>
        <dbReference type="PROSITE" id="PS51186"/>
    </source>
</evidence>
<dbReference type="RefSeq" id="WP_203740916.1">
    <property type="nucleotide sequence ID" value="NZ_BONF01000003.1"/>
</dbReference>
<evidence type="ECO:0000313" key="2">
    <source>
        <dbReference type="EMBL" id="GIF79004.1"/>
    </source>
</evidence>
<dbReference type="Proteomes" id="UP000601223">
    <property type="component" value="Unassembled WGS sequence"/>
</dbReference>
<feature type="domain" description="N-acetyltransferase" evidence="1">
    <location>
        <begin position="1"/>
        <end position="177"/>
    </location>
</feature>
<keyword evidence="3" id="KW-1185">Reference proteome</keyword>
<dbReference type="InterPro" id="IPR016181">
    <property type="entry name" value="Acyl_CoA_acyltransferase"/>
</dbReference>
<dbReference type="SUPFAM" id="SSF55729">
    <property type="entry name" value="Acyl-CoA N-acyltransferases (Nat)"/>
    <property type="match status" value="1"/>
</dbReference>
<organism evidence="2 3">
    <name type="scientific">Catellatospora bangladeshensis</name>
    <dbReference type="NCBI Taxonomy" id="310355"/>
    <lineage>
        <taxon>Bacteria</taxon>
        <taxon>Bacillati</taxon>
        <taxon>Actinomycetota</taxon>
        <taxon>Actinomycetes</taxon>
        <taxon>Micromonosporales</taxon>
        <taxon>Micromonosporaceae</taxon>
        <taxon>Catellatospora</taxon>
    </lineage>
</organism>
<reference evidence="2 3" key="1">
    <citation type="submission" date="2021-01" db="EMBL/GenBank/DDBJ databases">
        <title>Whole genome shotgun sequence of Catellatospora bangladeshensis NBRC 107357.</title>
        <authorList>
            <person name="Komaki H."/>
            <person name="Tamura T."/>
        </authorList>
    </citation>
    <scope>NUCLEOTIDE SEQUENCE [LARGE SCALE GENOMIC DNA]</scope>
    <source>
        <strain evidence="2 3">NBRC 107357</strain>
    </source>
</reference>
<dbReference type="InterPro" id="IPR000182">
    <property type="entry name" value="GNAT_dom"/>
</dbReference>
<gene>
    <name evidence="2" type="ORF">Cba03nite_03530</name>
</gene>
<dbReference type="EMBL" id="BONF01000003">
    <property type="protein sequence ID" value="GIF79004.1"/>
    <property type="molecule type" value="Genomic_DNA"/>
</dbReference>
<dbReference type="GO" id="GO:0016747">
    <property type="term" value="F:acyltransferase activity, transferring groups other than amino-acyl groups"/>
    <property type="evidence" value="ECO:0007669"/>
    <property type="project" value="InterPro"/>
</dbReference>
<dbReference type="PROSITE" id="PS51186">
    <property type="entry name" value="GNAT"/>
    <property type="match status" value="1"/>
</dbReference>
<proteinExistence type="predicted"/>